<dbReference type="InterPro" id="IPR050430">
    <property type="entry name" value="Peptidase_S1"/>
</dbReference>
<dbReference type="InterPro" id="IPR009003">
    <property type="entry name" value="Peptidase_S1_PA"/>
</dbReference>
<keyword evidence="4" id="KW-0645">Protease</keyword>
<evidence type="ECO:0000259" key="3">
    <source>
        <dbReference type="PROSITE" id="PS50240"/>
    </source>
</evidence>
<dbReference type="GO" id="GO:0006508">
    <property type="term" value="P:proteolysis"/>
    <property type="evidence" value="ECO:0007669"/>
    <property type="project" value="UniProtKB-KW"/>
</dbReference>
<dbReference type="FunFam" id="2.40.10.10:FF:000068">
    <property type="entry name" value="transmembrane protease serine 2"/>
    <property type="match status" value="1"/>
</dbReference>
<dbReference type="FunFam" id="2.40.10.10:FF:000002">
    <property type="entry name" value="Transmembrane protease serine"/>
    <property type="match status" value="1"/>
</dbReference>
<dbReference type="PROSITE" id="PS00134">
    <property type="entry name" value="TRYPSIN_HIS"/>
    <property type="match status" value="1"/>
</dbReference>
<evidence type="ECO:0000256" key="1">
    <source>
        <dbReference type="ARBA" id="ARBA00007664"/>
    </source>
</evidence>
<proteinExistence type="inferred from homology"/>
<dbReference type="GO" id="GO:0004252">
    <property type="term" value="F:serine-type endopeptidase activity"/>
    <property type="evidence" value="ECO:0007669"/>
    <property type="project" value="InterPro"/>
</dbReference>
<comment type="similarity">
    <text evidence="1">Belongs to the peptidase S1 family.</text>
</comment>
<dbReference type="AlphaFoldDB" id="A0A137NQX0"/>
<organism evidence="4 5">
    <name type="scientific">Conidiobolus coronatus (strain ATCC 28846 / CBS 209.66 / NRRL 28638)</name>
    <name type="common">Delacroixia coronata</name>
    <dbReference type="NCBI Taxonomy" id="796925"/>
    <lineage>
        <taxon>Eukaryota</taxon>
        <taxon>Fungi</taxon>
        <taxon>Fungi incertae sedis</taxon>
        <taxon>Zoopagomycota</taxon>
        <taxon>Entomophthoromycotina</taxon>
        <taxon>Entomophthoromycetes</taxon>
        <taxon>Entomophthorales</taxon>
        <taxon>Ancylistaceae</taxon>
        <taxon>Conidiobolus</taxon>
    </lineage>
</organism>
<keyword evidence="2" id="KW-1015">Disulfide bond</keyword>
<dbReference type="InterPro" id="IPR018114">
    <property type="entry name" value="TRYPSIN_HIS"/>
</dbReference>
<keyword evidence="5" id="KW-1185">Reference proteome</keyword>
<evidence type="ECO:0000256" key="2">
    <source>
        <dbReference type="ARBA" id="ARBA00023157"/>
    </source>
</evidence>
<keyword evidence="4" id="KW-0378">Hydrolase</keyword>
<dbReference type="InterPro" id="IPR043504">
    <property type="entry name" value="Peptidase_S1_PA_chymotrypsin"/>
</dbReference>
<dbReference type="STRING" id="796925.A0A137NQX0"/>
<protein>
    <submittedName>
        <fullName evidence="4">Putative trypsin-like serine protease</fullName>
    </submittedName>
</protein>
<dbReference type="PANTHER" id="PTHR24276">
    <property type="entry name" value="POLYSERASE-RELATED"/>
    <property type="match status" value="1"/>
</dbReference>
<dbReference type="SUPFAM" id="SSF50494">
    <property type="entry name" value="Trypsin-like serine proteases"/>
    <property type="match status" value="1"/>
</dbReference>
<dbReference type="PRINTS" id="PR00722">
    <property type="entry name" value="CHYMOTRYPSIN"/>
</dbReference>
<gene>
    <name evidence="4" type="ORF">CONCODRAFT_13417</name>
</gene>
<dbReference type="Gene3D" id="2.40.10.10">
    <property type="entry name" value="Trypsin-like serine proteases"/>
    <property type="match status" value="1"/>
</dbReference>
<evidence type="ECO:0000313" key="4">
    <source>
        <dbReference type="EMBL" id="KXN65112.1"/>
    </source>
</evidence>
<reference evidence="4 5" key="1">
    <citation type="journal article" date="2015" name="Genome Biol. Evol.">
        <title>Phylogenomic analyses indicate that early fungi evolved digesting cell walls of algal ancestors of land plants.</title>
        <authorList>
            <person name="Chang Y."/>
            <person name="Wang S."/>
            <person name="Sekimoto S."/>
            <person name="Aerts A.L."/>
            <person name="Choi C."/>
            <person name="Clum A."/>
            <person name="LaButti K.M."/>
            <person name="Lindquist E.A."/>
            <person name="Yee Ngan C."/>
            <person name="Ohm R.A."/>
            <person name="Salamov A.A."/>
            <person name="Grigoriev I.V."/>
            <person name="Spatafora J.W."/>
            <person name="Berbee M.L."/>
        </authorList>
    </citation>
    <scope>NUCLEOTIDE SEQUENCE [LARGE SCALE GENOMIC DNA]</scope>
    <source>
        <strain evidence="4 5">NRRL 28638</strain>
    </source>
</reference>
<sequence length="255" mass="27647">MSLNINNPANGVQAPPPRIVGGYEVSPAFKYPAMVSLFFNDGYSDRHYCGGTLYDGNTIITAAHCIDGMGGIEGQWTAKIHRHDLKKSDAEEGGKTFNVVNRILHPQYNSTSSVNDIAIWKIDAPKGRRTNVEIDDGTIGKETDTLLTTIGWGHTFFGGSGSNKLLEVKVPVFDIDTCAANHGDRIDKEKQVCAGYPEGGKDTCQSDSGGPLFKYENGKQILVGVTSFGIGCANPDIPGIYTRVSNYAQWIKKQL</sequence>
<accession>A0A137NQX0</accession>
<feature type="domain" description="Peptidase S1" evidence="3">
    <location>
        <begin position="19"/>
        <end position="255"/>
    </location>
</feature>
<dbReference type="PROSITE" id="PS50240">
    <property type="entry name" value="TRYPSIN_DOM"/>
    <property type="match status" value="1"/>
</dbReference>
<dbReference type="OrthoDB" id="6380398at2759"/>
<dbReference type="Pfam" id="PF00089">
    <property type="entry name" value="Trypsin"/>
    <property type="match status" value="1"/>
</dbReference>
<dbReference type="PANTHER" id="PTHR24276:SF98">
    <property type="entry name" value="FI18310P1-RELATED"/>
    <property type="match status" value="1"/>
</dbReference>
<evidence type="ECO:0000313" key="5">
    <source>
        <dbReference type="Proteomes" id="UP000070444"/>
    </source>
</evidence>
<dbReference type="InterPro" id="IPR001314">
    <property type="entry name" value="Peptidase_S1A"/>
</dbReference>
<dbReference type="InterPro" id="IPR001254">
    <property type="entry name" value="Trypsin_dom"/>
</dbReference>
<dbReference type="SMART" id="SM00020">
    <property type="entry name" value="Tryp_SPc"/>
    <property type="match status" value="1"/>
</dbReference>
<dbReference type="Proteomes" id="UP000070444">
    <property type="component" value="Unassembled WGS sequence"/>
</dbReference>
<dbReference type="CDD" id="cd00190">
    <property type="entry name" value="Tryp_SPc"/>
    <property type="match status" value="1"/>
</dbReference>
<name>A0A137NQX0_CONC2</name>
<dbReference type="EMBL" id="KQ964978">
    <property type="protein sequence ID" value="KXN65112.1"/>
    <property type="molecule type" value="Genomic_DNA"/>
</dbReference>